<dbReference type="InterPro" id="IPR010624">
    <property type="entry name" value="KaiC_dom"/>
</dbReference>
<reference evidence="5" key="1">
    <citation type="journal article" date="2019" name="Int. J. Syst. Evol. Microbiol.">
        <title>The Global Catalogue of Microorganisms (GCM) 10K type strain sequencing project: providing services to taxonomists for standard genome sequencing and annotation.</title>
        <authorList>
            <consortium name="The Broad Institute Genomics Platform"/>
            <consortium name="The Broad Institute Genome Sequencing Center for Infectious Disease"/>
            <person name="Wu L."/>
            <person name="Ma J."/>
        </authorList>
    </citation>
    <scope>NUCLEOTIDE SEQUENCE [LARGE SCALE GENOMIC DNA]</scope>
    <source>
        <strain evidence="5">CECT 7184</strain>
    </source>
</reference>
<dbReference type="Proteomes" id="UP001596142">
    <property type="component" value="Unassembled WGS sequence"/>
</dbReference>
<dbReference type="EMBL" id="JBHSOZ010000002">
    <property type="protein sequence ID" value="MFC5711406.1"/>
    <property type="molecule type" value="Genomic_DNA"/>
</dbReference>
<evidence type="ECO:0000256" key="1">
    <source>
        <dbReference type="ARBA" id="ARBA00022741"/>
    </source>
</evidence>
<keyword evidence="5" id="KW-1185">Reference proteome</keyword>
<dbReference type="Pfam" id="PF06745">
    <property type="entry name" value="ATPase"/>
    <property type="match status" value="1"/>
</dbReference>
<comment type="caution">
    <text evidence="4">The sequence shown here is derived from an EMBL/GenBank/DDBJ whole genome shotgun (WGS) entry which is preliminary data.</text>
</comment>
<protein>
    <submittedName>
        <fullName evidence="4">ATPase domain-containing protein</fullName>
    </submittedName>
</protein>
<keyword evidence="1" id="KW-0547">Nucleotide-binding</keyword>
<organism evidence="4 5">
    <name type="scientific">Thalassorhabdus alkalitolerans</name>
    <dbReference type="NCBI Taxonomy" id="2282697"/>
    <lineage>
        <taxon>Bacteria</taxon>
        <taxon>Bacillati</taxon>
        <taxon>Bacillota</taxon>
        <taxon>Bacilli</taxon>
        <taxon>Bacillales</taxon>
        <taxon>Bacillaceae</taxon>
        <taxon>Thalassorhabdus</taxon>
    </lineage>
</organism>
<dbReference type="Gene3D" id="3.40.50.300">
    <property type="entry name" value="P-loop containing nucleotide triphosphate hydrolases"/>
    <property type="match status" value="2"/>
</dbReference>
<feature type="domain" description="KaiC" evidence="3">
    <location>
        <begin position="3"/>
        <end position="238"/>
    </location>
</feature>
<evidence type="ECO:0000313" key="5">
    <source>
        <dbReference type="Proteomes" id="UP001596142"/>
    </source>
</evidence>
<dbReference type="PANTHER" id="PTHR43637">
    <property type="entry name" value="UPF0273 PROTEIN TM_0370"/>
    <property type="match status" value="1"/>
</dbReference>
<dbReference type="InterPro" id="IPR027417">
    <property type="entry name" value="P-loop_NTPase"/>
</dbReference>
<gene>
    <name evidence="4" type="ORF">ACFPU1_01285</name>
</gene>
<proteinExistence type="predicted"/>
<dbReference type="SUPFAM" id="SSF52540">
    <property type="entry name" value="P-loop containing nucleoside triphosphate hydrolases"/>
    <property type="match status" value="1"/>
</dbReference>
<dbReference type="InterPro" id="IPR014774">
    <property type="entry name" value="KaiC-like_dom"/>
</dbReference>
<dbReference type="RefSeq" id="WP_385937595.1">
    <property type="nucleotide sequence ID" value="NZ_JBHSOZ010000002.1"/>
</dbReference>
<accession>A0ABW0YH21</accession>
<evidence type="ECO:0000259" key="3">
    <source>
        <dbReference type="PROSITE" id="PS51146"/>
    </source>
</evidence>
<keyword evidence="2" id="KW-0067">ATP-binding</keyword>
<name>A0ABW0YH21_9BACI</name>
<dbReference type="PROSITE" id="PS51146">
    <property type="entry name" value="KAIC"/>
    <property type="match status" value="1"/>
</dbReference>
<sequence>MAGKCATGIQGLDEIIEGGLPEKSAVILEGAPGTGKTTIGIQFLLHGIQQNEPGIYITFEEFPEQLYEDMKSYGWDLRKHEINNNLRVVCLSPEVLMEQLTTPKGLLEVMVQEIGCKRIVIDSISLFRYLSQEGERDNRKILYTLRNTLRRLGLTSLLIQEQSSLQREDIPFEHFLVDGVIRLYLKEHMSMFRKRTLEVVKMRGARLFEGEHVYRITEEGIYVMLAAQTVVDKQIDSRDKSVNTGIESLDRLLGGGMAEGAVYMLDTNSKANYRHIIASILGARLKEGYSLISLLSSTQTITEFGPLLKLHNVDIEKAIKDQRVYFIEHYDRPVPSDWEHAVFQVKDLSNEEYSHFIDHELINQIKNGPQNSASWFVYYDLNTIFNERGKDYVLRSFAKEAALCRSLGLTMLVLCNFKEVGEQAASFLERTTNGVFKTWVDGAYQYLQVTKSPNGLISEPCLLESKKEHPFIRLR</sequence>
<evidence type="ECO:0000313" key="4">
    <source>
        <dbReference type="EMBL" id="MFC5711406.1"/>
    </source>
</evidence>
<evidence type="ECO:0000256" key="2">
    <source>
        <dbReference type="ARBA" id="ARBA00022840"/>
    </source>
</evidence>